<proteinExistence type="predicted"/>
<comment type="caution">
    <text evidence="1">The sequence shown here is derived from an EMBL/GenBank/DDBJ whole genome shotgun (WGS) entry which is preliminary data.</text>
</comment>
<accession>A0A9W5RFJ2</accession>
<reference evidence="1 2" key="1">
    <citation type="submission" date="2013-05" db="EMBL/GenBank/DDBJ databases">
        <title>The Genome Sequence of Actinomyces europaeus ACS-120-V-COL10B.</title>
        <authorList>
            <consortium name="The Broad Institute Genomics Platform"/>
            <person name="Earl A."/>
            <person name="Ward D."/>
            <person name="Feldgarden M."/>
            <person name="Gevers D."/>
            <person name="Saerens B."/>
            <person name="Vaneechoutte M."/>
            <person name="Walker B."/>
            <person name="Young S."/>
            <person name="Zeng Q."/>
            <person name="Gargeya S."/>
            <person name="Fitzgerald M."/>
            <person name="Haas B."/>
            <person name="Abouelleil A."/>
            <person name="Allen A.W."/>
            <person name="Alvarado L."/>
            <person name="Arachchi H.M."/>
            <person name="Berlin A.M."/>
            <person name="Chapman S.B."/>
            <person name="Gainer-Dewar J."/>
            <person name="Goldberg J."/>
            <person name="Griggs A."/>
            <person name="Gujja S."/>
            <person name="Hansen M."/>
            <person name="Howarth C."/>
            <person name="Imamovic A."/>
            <person name="Ireland A."/>
            <person name="Larimer J."/>
            <person name="McCowan C."/>
            <person name="Murphy C."/>
            <person name="Pearson M."/>
            <person name="Poon T.W."/>
            <person name="Priest M."/>
            <person name="Roberts A."/>
            <person name="Saif S."/>
            <person name="Shea T."/>
            <person name="Sisk P."/>
            <person name="Sykes S."/>
            <person name="Wortman J."/>
            <person name="Nusbaum C."/>
            <person name="Birren B."/>
        </authorList>
    </citation>
    <scope>NUCLEOTIDE SEQUENCE [LARGE SCALE GENOMIC DNA]</scope>
    <source>
        <strain evidence="1 2">ACS-120-V-Col10b</strain>
    </source>
</reference>
<sequence length="125" mass="14308">MSLPKRSMWDPQAMLHLLSKQRMATYLAAMDGNIETAFVLYNRNIQLATALQGMTAMVEVVARNAIDRALTEWNAKISPHTDWFDLDVLDDHAQKDIAIARQRVLRLRKPVTHSKVLAELSFGFW</sequence>
<dbReference type="Proteomes" id="UP000014387">
    <property type="component" value="Unassembled WGS sequence"/>
</dbReference>
<evidence type="ECO:0000313" key="2">
    <source>
        <dbReference type="Proteomes" id="UP000014387"/>
    </source>
</evidence>
<evidence type="ECO:0000313" key="1">
    <source>
        <dbReference type="EMBL" id="EPD31351.1"/>
    </source>
</evidence>
<organism evidence="1 2">
    <name type="scientific">Gleimia europaea ACS-120-V-Col10b</name>
    <dbReference type="NCBI Taxonomy" id="883069"/>
    <lineage>
        <taxon>Bacteria</taxon>
        <taxon>Bacillati</taxon>
        <taxon>Actinomycetota</taxon>
        <taxon>Actinomycetes</taxon>
        <taxon>Actinomycetales</taxon>
        <taxon>Actinomycetaceae</taxon>
        <taxon>Gleimia</taxon>
    </lineage>
</organism>
<name>A0A9W5RFJ2_9ACTO</name>
<dbReference type="AlphaFoldDB" id="A0A9W5RFJ2"/>
<gene>
    <name evidence="1" type="ORF">HMPREF9238_01121</name>
</gene>
<dbReference type="EMBL" id="AGWN01000001">
    <property type="protein sequence ID" value="EPD31351.1"/>
    <property type="molecule type" value="Genomic_DNA"/>
</dbReference>
<dbReference type="RefSeq" id="WP_016444462.1">
    <property type="nucleotide sequence ID" value="NZ_KE150266.1"/>
</dbReference>
<protein>
    <submittedName>
        <fullName evidence="1">Uncharacterized protein</fullName>
    </submittedName>
</protein>
<keyword evidence="2" id="KW-1185">Reference proteome</keyword>